<feature type="domain" description="Amidase" evidence="2">
    <location>
        <begin position="138"/>
        <end position="418"/>
    </location>
</feature>
<dbReference type="Gene3D" id="3.90.1300.10">
    <property type="entry name" value="Amidase signature (AS) domain"/>
    <property type="match status" value="1"/>
</dbReference>
<dbReference type="Pfam" id="PF01425">
    <property type="entry name" value="Amidase"/>
    <property type="match status" value="1"/>
</dbReference>
<dbReference type="eggNOG" id="KOG1211">
    <property type="taxonomic scope" value="Eukaryota"/>
</dbReference>
<keyword evidence="1" id="KW-1133">Transmembrane helix</keyword>
<dbReference type="GeneID" id="18755944"/>
<dbReference type="InterPro" id="IPR036928">
    <property type="entry name" value="AS_sf"/>
</dbReference>
<dbReference type="PANTHER" id="PTHR42678">
    <property type="entry name" value="AMIDASE"/>
    <property type="match status" value="1"/>
</dbReference>
<reference evidence="3 4" key="1">
    <citation type="journal article" date="2012" name="BMC Genomics">
        <title>Sequencing the genome of Marssonina brunnea reveals fungus-poplar co-evolution.</title>
        <authorList>
            <person name="Zhu S."/>
            <person name="Cao Y.-Z."/>
            <person name="Jiang C."/>
            <person name="Tan B.-Y."/>
            <person name="Wang Z."/>
            <person name="Feng S."/>
            <person name="Zhang L."/>
            <person name="Su X.-H."/>
            <person name="Brejova B."/>
            <person name="Vinar T."/>
            <person name="Xu M."/>
            <person name="Wang M.-X."/>
            <person name="Zhang S.-G."/>
            <person name="Huang M.-R."/>
            <person name="Wu R."/>
            <person name="Zhou Y."/>
        </authorList>
    </citation>
    <scope>NUCLEOTIDE SEQUENCE [LARGE SCALE GENOMIC DNA]</scope>
    <source>
        <strain evidence="3 4">MB_m1</strain>
    </source>
</reference>
<dbReference type="InParanoid" id="K1X730"/>
<dbReference type="PANTHER" id="PTHR42678:SF37">
    <property type="entry name" value="AMIDASE C869.01-RELATED"/>
    <property type="match status" value="1"/>
</dbReference>
<dbReference type="STRING" id="1072389.K1X730"/>
<evidence type="ECO:0000259" key="2">
    <source>
        <dbReference type="Pfam" id="PF01425"/>
    </source>
</evidence>
<keyword evidence="1" id="KW-0472">Membrane</keyword>
<dbReference type="InterPro" id="IPR023631">
    <property type="entry name" value="Amidase_dom"/>
</dbReference>
<organism evidence="3 4">
    <name type="scientific">Marssonina brunnea f. sp. multigermtubi (strain MB_m1)</name>
    <name type="common">Marssonina leaf spot fungus</name>
    <dbReference type="NCBI Taxonomy" id="1072389"/>
    <lineage>
        <taxon>Eukaryota</taxon>
        <taxon>Fungi</taxon>
        <taxon>Dikarya</taxon>
        <taxon>Ascomycota</taxon>
        <taxon>Pezizomycotina</taxon>
        <taxon>Leotiomycetes</taxon>
        <taxon>Helotiales</taxon>
        <taxon>Drepanopezizaceae</taxon>
        <taxon>Drepanopeziza</taxon>
    </lineage>
</organism>
<sequence>MAPPASGTHRALIGLSCSFYYIPGGYRYMARKARKSSMAVVVYVDMMIPWALIAVVGTAVNCVESSVASKYPYNATQTVDSQTINSPYPYEFPLLQNGSRADRGQFPMPKCHGFQLEEATIDQVQHAMSKGTLTAVQIVSCYLRRTQQVDEYIRSVMEINPDVLEIAAAMDQERRGGHVRSPLHGIPFLVKDNIATKDKMETTAGSWMLLGSVVPRDAHVVHRLRESGAVLMGHATMSEWADMRSNSYSEGYSARGGQCRSPYNLTANPGGSSSGSGTAVAANIGMFALGTETDGSVISPAERNAVVGIKPTVGLTSRAGVVPESHTQDTVGCFARTVRDATYCLDAIYGPDPRDNYTLVQQAPSGGFSQDLTSSSSLANMTFGLPWLTFWQYAPPSQHPPLLALLNQLQAAGATILNNTELPTRNLVVSPDGWDWDFGSTRGYPNESEYTVVKADFYNDIHTYLSELNNTAIRTLSDILAYNSANAGSEGGVPRVHPAFASGQDGFDASSAWAGATNATYWQARGFMQKATREDGIDAALFNGGTELTALLVPSDVGQVTNVAAQAGYPLLTLPVAVGAETGMPFGLGVMGTAWSEGVLVRVASAVEDLQMRLDGEAGGRTRPEWWEFRARNIPVNNV</sequence>
<evidence type="ECO:0000313" key="4">
    <source>
        <dbReference type="Proteomes" id="UP000006753"/>
    </source>
</evidence>
<dbReference type="OMA" id="DGWDWDY"/>
<dbReference type="Proteomes" id="UP000006753">
    <property type="component" value="Unassembled WGS sequence"/>
</dbReference>
<dbReference type="EMBL" id="JH921428">
    <property type="protein sequence ID" value="EKD20896.1"/>
    <property type="molecule type" value="Genomic_DNA"/>
</dbReference>
<dbReference type="AlphaFoldDB" id="K1X730"/>
<dbReference type="KEGG" id="mbe:MBM_00009"/>
<evidence type="ECO:0000313" key="3">
    <source>
        <dbReference type="EMBL" id="EKD20896.1"/>
    </source>
</evidence>
<feature type="transmembrane region" description="Helical" evidence="1">
    <location>
        <begin position="40"/>
        <end position="60"/>
    </location>
</feature>
<keyword evidence="1" id="KW-0812">Transmembrane</keyword>
<evidence type="ECO:0000256" key="1">
    <source>
        <dbReference type="SAM" id="Phobius"/>
    </source>
</evidence>
<dbReference type="HOGENOM" id="CLU_009600_14_4_1"/>
<dbReference type="OrthoDB" id="566138at2759"/>
<gene>
    <name evidence="3" type="ORF">MBM_00009</name>
</gene>
<dbReference type="SUPFAM" id="SSF75304">
    <property type="entry name" value="Amidase signature (AS) enzymes"/>
    <property type="match status" value="1"/>
</dbReference>
<name>K1X730_MARBU</name>
<protein>
    <submittedName>
        <fullName evidence="3">Amidase family protein</fullName>
    </submittedName>
</protein>
<keyword evidence="4" id="KW-1185">Reference proteome</keyword>
<proteinExistence type="predicted"/>
<accession>K1X730</accession>